<dbReference type="InterPro" id="IPR053924">
    <property type="entry name" value="RecX_HTH_2nd"/>
</dbReference>
<evidence type="ECO:0000256" key="3">
    <source>
        <dbReference type="ARBA" id="ARBA00018111"/>
    </source>
</evidence>
<reference evidence="8" key="1">
    <citation type="submission" date="2020-05" db="EMBL/GenBank/DDBJ databases">
        <authorList>
            <person name="Chiriac C."/>
            <person name="Salcher M."/>
            <person name="Ghai R."/>
            <person name="Kavagutti S V."/>
        </authorList>
    </citation>
    <scope>NUCLEOTIDE SEQUENCE</scope>
</reference>
<organism evidence="8">
    <name type="scientific">freshwater metagenome</name>
    <dbReference type="NCBI Taxonomy" id="449393"/>
    <lineage>
        <taxon>unclassified sequences</taxon>
        <taxon>metagenomes</taxon>
        <taxon>ecological metagenomes</taxon>
    </lineage>
</organism>
<feature type="region of interest" description="Disordered" evidence="5">
    <location>
        <begin position="1"/>
        <end position="29"/>
    </location>
</feature>
<gene>
    <name evidence="8" type="ORF">UFOPK3402_01385</name>
</gene>
<dbReference type="GO" id="GO:0005737">
    <property type="term" value="C:cytoplasm"/>
    <property type="evidence" value="ECO:0007669"/>
    <property type="project" value="UniProtKB-SubCell"/>
</dbReference>
<evidence type="ECO:0000259" key="6">
    <source>
        <dbReference type="Pfam" id="PF02631"/>
    </source>
</evidence>
<sequence length="188" mass="21050">MAWSSRRTTSGSNEDDVDHNDSGPFGARSDPEAVARGVVLRRLALAARTRFELSEDLLARGIPIDVIDLVLDRFTEVGLIDDEQFALGWVASRQRTRGAARSVLRQELRRKGISDDHTEAALLTISAESEHDRARLMVERKLMSMQGMERTKSMRRLVSLLARRGYPTHLAMSVVNEALDLHGVQIDD</sequence>
<dbReference type="EMBL" id="CAFBLS010000183">
    <property type="protein sequence ID" value="CAB4881881.1"/>
    <property type="molecule type" value="Genomic_DNA"/>
</dbReference>
<dbReference type="PANTHER" id="PTHR33602">
    <property type="entry name" value="REGULATORY PROTEIN RECX FAMILY PROTEIN"/>
    <property type="match status" value="1"/>
</dbReference>
<evidence type="ECO:0000256" key="1">
    <source>
        <dbReference type="ARBA" id="ARBA00004496"/>
    </source>
</evidence>
<comment type="subcellular location">
    <subcellularLocation>
        <location evidence="1">Cytoplasm</location>
    </subcellularLocation>
</comment>
<proteinExistence type="inferred from homology"/>
<feature type="domain" description="RecX first three-helical" evidence="7">
    <location>
        <begin position="35"/>
        <end position="73"/>
    </location>
</feature>
<dbReference type="HAMAP" id="MF_01114">
    <property type="entry name" value="RecX"/>
    <property type="match status" value="1"/>
</dbReference>
<evidence type="ECO:0000259" key="7">
    <source>
        <dbReference type="Pfam" id="PF21982"/>
    </source>
</evidence>
<evidence type="ECO:0000256" key="5">
    <source>
        <dbReference type="SAM" id="MobiDB-lite"/>
    </source>
</evidence>
<dbReference type="Gene3D" id="1.10.10.10">
    <property type="entry name" value="Winged helix-like DNA-binding domain superfamily/Winged helix DNA-binding domain"/>
    <property type="match status" value="1"/>
</dbReference>
<dbReference type="InterPro" id="IPR036388">
    <property type="entry name" value="WH-like_DNA-bd_sf"/>
</dbReference>
<dbReference type="GO" id="GO:0006282">
    <property type="term" value="P:regulation of DNA repair"/>
    <property type="evidence" value="ECO:0007669"/>
    <property type="project" value="InterPro"/>
</dbReference>
<comment type="similarity">
    <text evidence="2">Belongs to the RecX family.</text>
</comment>
<dbReference type="InterPro" id="IPR003783">
    <property type="entry name" value="Regulatory_RecX"/>
</dbReference>
<protein>
    <recommendedName>
        <fullName evidence="3">Regulatory protein RecX</fullName>
    </recommendedName>
</protein>
<dbReference type="AlphaFoldDB" id="A0A6J7EI84"/>
<dbReference type="PANTHER" id="PTHR33602:SF1">
    <property type="entry name" value="REGULATORY PROTEIN RECX FAMILY PROTEIN"/>
    <property type="match status" value="1"/>
</dbReference>
<evidence type="ECO:0000256" key="2">
    <source>
        <dbReference type="ARBA" id="ARBA00009695"/>
    </source>
</evidence>
<dbReference type="Pfam" id="PF02631">
    <property type="entry name" value="RecX_HTH2"/>
    <property type="match status" value="1"/>
</dbReference>
<feature type="compositionally biased region" description="Polar residues" evidence="5">
    <location>
        <begin position="1"/>
        <end position="12"/>
    </location>
</feature>
<evidence type="ECO:0000256" key="4">
    <source>
        <dbReference type="ARBA" id="ARBA00022490"/>
    </source>
</evidence>
<evidence type="ECO:0000313" key="8">
    <source>
        <dbReference type="EMBL" id="CAB4881881.1"/>
    </source>
</evidence>
<keyword evidence="4" id="KW-0963">Cytoplasm</keyword>
<accession>A0A6J7EI84</accession>
<feature type="domain" description="RecX second three-helical" evidence="6">
    <location>
        <begin position="81"/>
        <end position="122"/>
    </location>
</feature>
<dbReference type="Pfam" id="PF21982">
    <property type="entry name" value="RecX_HTH1"/>
    <property type="match status" value="1"/>
</dbReference>
<name>A0A6J7EI84_9ZZZZ</name>
<dbReference type="InterPro" id="IPR053926">
    <property type="entry name" value="RecX_HTH_1st"/>
</dbReference>